<keyword evidence="5" id="KW-1185">Reference proteome</keyword>
<comment type="caution">
    <text evidence="4">The sequence shown here is derived from an EMBL/GenBank/DDBJ whole genome shotgun (WGS) entry which is preliminary data.</text>
</comment>
<dbReference type="Pfam" id="PF13411">
    <property type="entry name" value="MerR_1"/>
    <property type="match status" value="1"/>
</dbReference>
<accession>A0ABQ3T5F5</accession>
<reference evidence="5" key="1">
    <citation type="submission" date="2023-07" db="EMBL/GenBank/DDBJ databases">
        <title>Whole genome shotgun sequence of Streptomyces spororaveus NBRC 15456.</title>
        <authorList>
            <person name="Komaki H."/>
            <person name="Tamura T."/>
        </authorList>
    </citation>
    <scope>NUCLEOTIDE SEQUENCE [LARGE SCALE GENOMIC DNA]</scope>
    <source>
        <strain evidence="5">NBRC 15456</strain>
    </source>
</reference>
<proteinExistence type="predicted"/>
<feature type="region of interest" description="Disordered" evidence="2">
    <location>
        <begin position="103"/>
        <end position="157"/>
    </location>
</feature>
<feature type="region of interest" description="Disordered" evidence="2">
    <location>
        <begin position="240"/>
        <end position="262"/>
    </location>
</feature>
<dbReference type="InterPro" id="IPR047057">
    <property type="entry name" value="MerR_fam"/>
</dbReference>
<name>A0ABQ3T5F5_9ACTN</name>
<dbReference type="Gene3D" id="1.10.1660.10">
    <property type="match status" value="1"/>
</dbReference>
<dbReference type="RefSeq" id="WP_202198046.1">
    <property type="nucleotide sequence ID" value="NZ_BAAATO010000004.1"/>
</dbReference>
<evidence type="ECO:0000313" key="4">
    <source>
        <dbReference type="EMBL" id="GHI75626.1"/>
    </source>
</evidence>
<dbReference type="InterPro" id="IPR000551">
    <property type="entry name" value="MerR-type_HTH_dom"/>
</dbReference>
<protein>
    <submittedName>
        <fullName evidence="4">MerR family transcriptional regulator</fullName>
    </submittedName>
</protein>
<organism evidence="4 5">
    <name type="scientific">Streptomyces spororaveus</name>
    <dbReference type="NCBI Taxonomy" id="284039"/>
    <lineage>
        <taxon>Bacteria</taxon>
        <taxon>Bacillati</taxon>
        <taxon>Actinomycetota</taxon>
        <taxon>Actinomycetes</taxon>
        <taxon>Kitasatosporales</taxon>
        <taxon>Streptomycetaceae</taxon>
        <taxon>Streptomyces</taxon>
    </lineage>
</organism>
<dbReference type="PRINTS" id="PR00040">
    <property type="entry name" value="HTHMERR"/>
</dbReference>
<gene>
    <name evidence="4" type="ORF">Sspor_11870</name>
</gene>
<dbReference type="PANTHER" id="PTHR30204">
    <property type="entry name" value="REDOX-CYCLING DRUG-SENSING TRANSCRIPTIONAL ACTIVATOR SOXR"/>
    <property type="match status" value="1"/>
</dbReference>
<dbReference type="PROSITE" id="PS50937">
    <property type="entry name" value="HTH_MERR_2"/>
    <property type="match status" value="1"/>
</dbReference>
<evidence type="ECO:0000256" key="2">
    <source>
        <dbReference type="SAM" id="MobiDB-lite"/>
    </source>
</evidence>
<dbReference type="SUPFAM" id="SSF46955">
    <property type="entry name" value="Putative DNA-binding domain"/>
    <property type="match status" value="1"/>
</dbReference>
<dbReference type="SMART" id="SM00422">
    <property type="entry name" value="HTH_MERR"/>
    <property type="match status" value="1"/>
</dbReference>
<evidence type="ECO:0000256" key="1">
    <source>
        <dbReference type="ARBA" id="ARBA00023125"/>
    </source>
</evidence>
<keyword evidence="1" id="KW-0238">DNA-binding</keyword>
<dbReference type="InterPro" id="IPR009061">
    <property type="entry name" value="DNA-bd_dom_put_sf"/>
</dbReference>
<feature type="compositionally biased region" description="Basic and acidic residues" evidence="2">
    <location>
        <begin position="129"/>
        <end position="145"/>
    </location>
</feature>
<sequence length="262" mass="28570">MTNESDTRSGGREFRIAELAEEAGVSVRTVRFYRERRLLPPPRRDGRIGWYSETHLARLRTIAALLDRGHTLGGIAELMDAWGRGRNLESVAELLGLDSSLARSGNTDLRSGEPRGRASRGGGSRLASRSRDRRAGDPRAGDADVRAQVTPQDQPMPQDLADAVRAAGREVRAHVDALADLFTVQVRTRLLETIGGEAVPSGSGRLAAALKSVHPLVTYVVRAELSLAVDRRVQAELDHWADGPAPRPAVTARSRPDVRRSR</sequence>
<evidence type="ECO:0000313" key="5">
    <source>
        <dbReference type="Proteomes" id="UP000608522"/>
    </source>
</evidence>
<dbReference type="Proteomes" id="UP000608522">
    <property type="component" value="Unassembled WGS sequence"/>
</dbReference>
<dbReference type="PANTHER" id="PTHR30204:SF93">
    <property type="entry name" value="HTH MERR-TYPE DOMAIN-CONTAINING PROTEIN"/>
    <property type="match status" value="1"/>
</dbReference>
<feature type="domain" description="HTH merR-type" evidence="3">
    <location>
        <begin position="13"/>
        <end position="81"/>
    </location>
</feature>
<dbReference type="EMBL" id="BNED01000005">
    <property type="protein sequence ID" value="GHI75626.1"/>
    <property type="molecule type" value="Genomic_DNA"/>
</dbReference>
<evidence type="ECO:0000259" key="3">
    <source>
        <dbReference type="PROSITE" id="PS50937"/>
    </source>
</evidence>